<evidence type="ECO:0000259" key="1">
    <source>
        <dbReference type="PROSITE" id="PS51831"/>
    </source>
</evidence>
<feature type="domain" description="HD" evidence="1">
    <location>
        <begin position="151"/>
        <end position="274"/>
    </location>
</feature>
<name>A0A1G9KM15_9BACT</name>
<dbReference type="STRING" id="246191.SAMN05660337_3144"/>
<dbReference type="Proteomes" id="UP000199053">
    <property type="component" value="Unassembled WGS sequence"/>
</dbReference>
<protein>
    <submittedName>
        <fullName evidence="3">HDIG domain-containing protein</fullName>
    </submittedName>
</protein>
<dbReference type="PROSITE" id="PS51831">
    <property type="entry name" value="HD"/>
    <property type="match status" value="1"/>
</dbReference>
<dbReference type="Gene3D" id="1.10.3210.10">
    <property type="entry name" value="Hypothetical protein af1432"/>
    <property type="match status" value="1"/>
</dbReference>
<gene>
    <name evidence="3" type="ORF">SAMN05660337_3144</name>
</gene>
<accession>A0A1G9KM15</accession>
<evidence type="ECO:0000313" key="3">
    <source>
        <dbReference type="EMBL" id="SDL50830.1"/>
    </source>
</evidence>
<sequence>MADNVKAIKKKDVKPGMYIRGYGKGSFLDPQVEVGRFIESFEDIEKYLPDDTEQVEILTDKFLDLPGKKEVKSKRTADTAARDLAEALPAARKVHDEAMCYVKKMISDIRTGKSIEVAAAESIVDQIIENVSVNKSALLTLSFLKNYDEYTYTHCINVNLYSVLLGKDIGLDRATLQQLGIAALFHDVGKGRISNKVLNKPGKLTDDEYEIMKTHSLLGLKVLSSVKGMRKEVLRGVVEHHERFNGTGYPRSLEGEGIHPFGRMIAISDVYDALTSVRVYKKAMTASKTLSLMYKWKGTDFDPAYFNRFVMIMGIYPPGTFVQLEDKRFALVLETNDDAPQKPKVKVLFDKKMRPVRSECIDLNSYGMEGQGMKVLCQTDPSELGIDMKRLAGFLT</sequence>
<feature type="domain" description="HD-GYP" evidence="2">
    <location>
        <begin position="129"/>
        <end position="325"/>
    </location>
</feature>
<dbReference type="InterPro" id="IPR006675">
    <property type="entry name" value="HDIG_dom"/>
</dbReference>
<dbReference type="EMBL" id="FNGA01000005">
    <property type="protein sequence ID" value="SDL50830.1"/>
    <property type="molecule type" value="Genomic_DNA"/>
</dbReference>
<dbReference type="AlphaFoldDB" id="A0A1G9KM15"/>
<dbReference type="PANTHER" id="PTHR43155">
    <property type="entry name" value="CYCLIC DI-GMP PHOSPHODIESTERASE PA4108-RELATED"/>
    <property type="match status" value="1"/>
</dbReference>
<dbReference type="RefSeq" id="WP_092162788.1">
    <property type="nucleotide sequence ID" value="NZ_FNGA01000005.1"/>
</dbReference>
<dbReference type="Pfam" id="PF13487">
    <property type="entry name" value="HD_5"/>
    <property type="match status" value="1"/>
</dbReference>
<dbReference type="OrthoDB" id="9802066at2"/>
<organism evidence="3 4">
    <name type="scientific">Maridesulfovibrio ferrireducens</name>
    <dbReference type="NCBI Taxonomy" id="246191"/>
    <lineage>
        <taxon>Bacteria</taxon>
        <taxon>Pseudomonadati</taxon>
        <taxon>Thermodesulfobacteriota</taxon>
        <taxon>Desulfovibrionia</taxon>
        <taxon>Desulfovibrionales</taxon>
        <taxon>Desulfovibrionaceae</taxon>
        <taxon>Maridesulfovibrio</taxon>
    </lineage>
</organism>
<dbReference type="InterPro" id="IPR006674">
    <property type="entry name" value="HD_domain"/>
</dbReference>
<evidence type="ECO:0000259" key="2">
    <source>
        <dbReference type="PROSITE" id="PS51832"/>
    </source>
</evidence>
<dbReference type="PROSITE" id="PS51832">
    <property type="entry name" value="HD_GYP"/>
    <property type="match status" value="1"/>
</dbReference>
<dbReference type="InterPro" id="IPR037522">
    <property type="entry name" value="HD_GYP_dom"/>
</dbReference>
<dbReference type="Pfam" id="PF11871">
    <property type="entry name" value="DUF3391"/>
    <property type="match status" value="1"/>
</dbReference>
<dbReference type="InterPro" id="IPR021812">
    <property type="entry name" value="DUF3391"/>
</dbReference>
<dbReference type="PANTHER" id="PTHR43155:SF2">
    <property type="entry name" value="CYCLIC DI-GMP PHOSPHODIESTERASE PA4108"/>
    <property type="match status" value="1"/>
</dbReference>
<dbReference type="SMART" id="SM00471">
    <property type="entry name" value="HDc"/>
    <property type="match status" value="1"/>
</dbReference>
<dbReference type="CDD" id="cd00077">
    <property type="entry name" value="HDc"/>
    <property type="match status" value="1"/>
</dbReference>
<dbReference type="NCBIfam" id="TIGR00277">
    <property type="entry name" value="HDIG"/>
    <property type="match status" value="1"/>
</dbReference>
<proteinExistence type="predicted"/>
<keyword evidence="4" id="KW-1185">Reference proteome</keyword>
<evidence type="ECO:0000313" key="4">
    <source>
        <dbReference type="Proteomes" id="UP000199053"/>
    </source>
</evidence>
<dbReference type="SUPFAM" id="SSF109604">
    <property type="entry name" value="HD-domain/PDEase-like"/>
    <property type="match status" value="1"/>
</dbReference>
<reference evidence="4" key="1">
    <citation type="submission" date="2016-10" db="EMBL/GenBank/DDBJ databases">
        <authorList>
            <person name="Varghese N."/>
            <person name="Submissions S."/>
        </authorList>
    </citation>
    <scope>NUCLEOTIDE SEQUENCE [LARGE SCALE GENOMIC DNA]</scope>
    <source>
        <strain evidence="4">DSM 16995</strain>
    </source>
</reference>
<dbReference type="InterPro" id="IPR003607">
    <property type="entry name" value="HD/PDEase_dom"/>
</dbReference>